<evidence type="ECO:0000256" key="7">
    <source>
        <dbReference type="HAMAP-Rule" id="MF_01337"/>
    </source>
</evidence>
<keyword evidence="4 7" id="KW-0689">Ribosomal protein</keyword>
<evidence type="ECO:0000256" key="3">
    <source>
        <dbReference type="ARBA" id="ARBA00022884"/>
    </source>
</evidence>
<dbReference type="CDD" id="cd00432">
    <property type="entry name" value="Ribosomal_L18_L5e"/>
    <property type="match status" value="1"/>
</dbReference>
<keyword evidence="3 7" id="KW-0694">RNA-binding</keyword>
<dbReference type="FunFam" id="3.30.420.100:FF:000001">
    <property type="entry name" value="50S ribosomal protein L18"/>
    <property type="match status" value="1"/>
</dbReference>
<organism evidence="8">
    <name type="scientific">uncultured delta proteobacterium Rifle_16ft_4_minimus_39832</name>
    <dbReference type="NCBI Taxonomy" id="1665182"/>
    <lineage>
        <taxon>Bacteria</taxon>
        <taxon>Deltaproteobacteria</taxon>
        <taxon>environmental samples</taxon>
    </lineage>
</organism>
<gene>
    <name evidence="7" type="primary">rplR</name>
</gene>
<dbReference type="NCBIfam" id="TIGR00060">
    <property type="entry name" value="L18_bact"/>
    <property type="match status" value="1"/>
</dbReference>
<dbReference type="GO" id="GO:0005737">
    <property type="term" value="C:cytoplasm"/>
    <property type="evidence" value="ECO:0007669"/>
    <property type="project" value="UniProtKB-ARBA"/>
</dbReference>
<dbReference type="GO" id="GO:0008097">
    <property type="term" value="F:5S rRNA binding"/>
    <property type="evidence" value="ECO:0007669"/>
    <property type="project" value="TreeGrafter"/>
</dbReference>
<evidence type="ECO:0000256" key="5">
    <source>
        <dbReference type="ARBA" id="ARBA00023274"/>
    </source>
</evidence>
<evidence type="ECO:0000256" key="4">
    <source>
        <dbReference type="ARBA" id="ARBA00022980"/>
    </source>
</evidence>
<comment type="similarity">
    <text evidence="1 7">Belongs to the universal ribosomal protein uL18 family.</text>
</comment>
<name>A0A0H4T8E9_9DELT</name>
<dbReference type="GO" id="GO:0006412">
    <property type="term" value="P:translation"/>
    <property type="evidence" value="ECO:0007669"/>
    <property type="project" value="UniProtKB-UniRule"/>
</dbReference>
<dbReference type="InterPro" id="IPR057268">
    <property type="entry name" value="Ribosomal_L18"/>
</dbReference>
<dbReference type="GO" id="GO:1990904">
    <property type="term" value="C:ribonucleoprotein complex"/>
    <property type="evidence" value="ECO:0007669"/>
    <property type="project" value="UniProtKB-KW"/>
</dbReference>
<keyword evidence="5 7" id="KW-0687">Ribonucleoprotein</keyword>
<reference evidence="8" key="1">
    <citation type="journal article" date="2015" name="ISME J.">
        <title>Aquifer environment selects for microbial species cohorts in sediment and groundwater.</title>
        <authorList>
            <person name="Hug L.A."/>
            <person name="Thomas B.C."/>
            <person name="Brown C.T."/>
            <person name="Frischkorn K.R."/>
            <person name="Williams K.H."/>
            <person name="Tringe S.G."/>
            <person name="Banfield J.F."/>
        </authorList>
    </citation>
    <scope>NUCLEOTIDE SEQUENCE</scope>
</reference>
<keyword evidence="2 7" id="KW-0699">rRNA-binding</keyword>
<evidence type="ECO:0000256" key="1">
    <source>
        <dbReference type="ARBA" id="ARBA00007116"/>
    </source>
</evidence>
<protein>
    <recommendedName>
        <fullName evidence="6 7">Large ribosomal subunit protein uL18</fullName>
    </recommendedName>
</protein>
<proteinExistence type="inferred from homology"/>
<dbReference type="Pfam" id="PF00861">
    <property type="entry name" value="Ribosomal_L18p"/>
    <property type="match status" value="1"/>
</dbReference>
<dbReference type="PANTHER" id="PTHR12899">
    <property type="entry name" value="39S RIBOSOMAL PROTEIN L18, MITOCHONDRIAL"/>
    <property type="match status" value="1"/>
</dbReference>
<dbReference type="InterPro" id="IPR005484">
    <property type="entry name" value="Ribosomal_uL18_bac/plant/anim"/>
</dbReference>
<sequence length="121" mass="13616">MLDSQREIGRKRRQGRVRKKIWGTDARPRVCVYRSLKHIYAQVISDERGVTLTSVSTLAPELKGKLPKTKGLEAAKQVGQLLAQICKEKKITNVIFDRNGFLFHGRVKALAEAAREGGLIF</sequence>
<evidence type="ECO:0000313" key="8">
    <source>
        <dbReference type="EMBL" id="AKQ04081.1"/>
    </source>
</evidence>
<dbReference type="GO" id="GO:0003735">
    <property type="term" value="F:structural constituent of ribosome"/>
    <property type="evidence" value="ECO:0007669"/>
    <property type="project" value="InterPro"/>
</dbReference>
<dbReference type="SUPFAM" id="SSF53137">
    <property type="entry name" value="Translational machinery components"/>
    <property type="match status" value="1"/>
</dbReference>
<dbReference type="GO" id="GO:0005840">
    <property type="term" value="C:ribosome"/>
    <property type="evidence" value="ECO:0007669"/>
    <property type="project" value="UniProtKB-KW"/>
</dbReference>
<comment type="function">
    <text evidence="7">This is one of the proteins that bind and probably mediate the attachment of the 5S RNA into the large ribosomal subunit, where it forms part of the central protuberance.</text>
</comment>
<dbReference type="EMBL" id="KT007027">
    <property type="protein sequence ID" value="AKQ04081.1"/>
    <property type="molecule type" value="Genomic_DNA"/>
</dbReference>
<comment type="subunit">
    <text evidence="7">Part of the 50S ribosomal subunit; part of the 5S rRNA/L5/L18/L25 subcomplex. Contacts the 5S and 23S rRNAs.</text>
</comment>
<dbReference type="AlphaFoldDB" id="A0A0H4T8E9"/>
<dbReference type="InterPro" id="IPR004389">
    <property type="entry name" value="Ribosomal_uL18_bac-type"/>
</dbReference>
<evidence type="ECO:0000256" key="2">
    <source>
        <dbReference type="ARBA" id="ARBA00022730"/>
    </source>
</evidence>
<dbReference type="Gene3D" id="3.30.420.100">
    <property type="match status" value="1"/>
</dbReference>
<evidence type="ECO:0000256" key="6">
    <source>
        <dbReference type="ARBA" id="ARBA00035197"/>
    </source>
</evidence>
<accession>A0A0H4T8E9</accession>
<dbReference type="PANTHER" id="PTHR12899:SF3">
    <property type="entry name" value="LARGE RIBOSOMAL SUBUNIT PROTEIN UL18M"/>
    <property type="match status" value="1"/>
</dbReference>
<dbReference type="HAMAP" id="MF_01337_B">
    <property type="entry name" value="Ribosomal_uL18_B"/>
    <property type="match status" value="1"/>
</dbReference>